<dbReference type="InterPro" id="IPR013087">
    <property type="entry name" value="Znf_C2H2_type"/>
</dbReference>
<dbReference type="RefSeq" id="WP_184083862.1">
    <property type="nucleotide sequence ID" value="NZ_JACIJF010000001.1"/>
</dbReference>
<accession>A0A840YK44</accession>
<feature type="domain" description="C2H2-type" evidence="1">
    <location>
        <begin position="79"/>
        <end position="100"/>
    </location>
</feature>
<evidence type="ECO:0000259" key="1">
    <source>
        <dbReference type="PROSITE" id="PS00028"/>
    </source>
</evidence>
<name>A0A840YK44_9SPHN</name>
<dbReference type="Proteomes" id="UP000527143">
    <property type="component" value="Unassembled WGS sequence"/>
</dbReference>
<organism evidence="2 3">
    <name type="scientific">Sphingomonas xinjiangensis</name>
    <dbReference type="NCBI Taxonomy" id="643568"/>
    <lineage>
        <taxon>Bacteria</taxon>
        <taxon>Pseudomonadati</taxon>
        <taxon>Pseudomonadota</taxon>
        <taxon>Alphaproteobacteria</taxon>
        <taxon>Sphingomonadales</taxon>
        <taxon>Sphingomonadaceae</taxon>
        <taxon>Sphingomonas</taxon>
    </lineage>
</organism>
<evidence type="ECO:0000313" key="2">
    <source>
        <dbReference type="EMBL" id="MBB5709290.1"/>
    </source>
</evidence>
<gene>
    <name evidence="2" type="ORF">FHT02_000496</name>
</gene>
<keyword evidence="3" id="KW-1185">Reference proteome</keyword>
<dbReference type="PROSITE" id="PS00028">
    <property type="entry name" value="ZINC_FINGER_C2H2_1"/>
    <property type="match status" value="1"/>
</dbReference>
<protein>
    <recommendedName>
        <fullName evidence="1">C2H2-type domain-containing protein</fullName>
    </recommendedName>
</protein>
<evidence type="ECO:0000313" key="3">
    <source>
        <dbReference type="Proteomes" id="UP000527143"/>
    </source>
</evidence>
<reference evidence="2 3" key="1">
    <citation type="submission" date="2020-08" db="EMBL/GenBank/DDBJ databases">
        <title>Genomic Encyclopedia of Type Strains, Phase IV (KMG-IV): sequencing the most valuable type-strain genomes for metagenomic binning, comparative biology and taxonomic classification.</title>
        <authorList>
            <person name="Goeker M."/>
        </authorList>
    </citation>
    <scope>NUCLEOTIDE SEQUENCE [LARGE SCALE GENOMIC DNA]</scope>
    <source>
        <strain evidence="2 3">DSM 26736</strain>
    </source>
</reference>
<proteinExistence type="predicted"/>
<comment type="caution">
    <text evidence="2">The sequence shown here is derived from an EMBL/GenBank/DDBJ whole genome shotgun (WGS) entry which is preliminary data.</text>
</comment>
<sequence length="272" mass="30074">MNEHPCYGIFSTSPDKRSHRHWFENGRLMPTCQRCGTPIDEKHKEVGPVSWEPPRLVERFTKPAMSGDPKGLREAAIVCGYCRAEFPDNIAYHIHAVSMHDARIPADRQRKVILHLTKDLTPATTPAEGEEPTVTLLPSEFSRIMTENAAARSTPGAGISEARERIAREVLAKIVEADDAVSGARPTSPLGKTTAYYIRDGQGTSVTAWQAIRAMLDFATTPALSEPEQRGGDSKALAEARKRLATTRACLDCNADDVRRWMDTVAFLEEFA</sequence>
<dbReference type="EMBL" id="JACIJF010000001">
    <property type="protein sequence ID" value="MBB5709290.1"/>
    <property type="molecule type" value="Genomic_DNA"/>
</dbReference>
<dbReference type="AlphaFoldDB" id="A0A840YK44"/>